<dbReference type="Gene3D" id="3.20.20.140">
    <property type="entry name" value="Metal-dependent hydrolases"/>
    <property type="match status" value="2"/>
</dbReference>
<feature type="domain" description="Amidohydrolase 3" evidence="3">
    <location>
        <begin position="483"/>
        <end position="540"/>
    </location>
</feature>
<proteinExistence type="predicted"/>
<dbReference type="GO" id="GO:0006046">
    <property type="term" value="P:N-acetylglucosamine catabolic process"/>
    <property type="evidence" value="ECO:0007669"/>
    <property type="project" value="TreeGrafter"/>
</dbReference>
<organism evidence="4 5">
    <name type="scientific">Coniochaeta hoffmannii</name>
    <dbReference type="NCBI Taxonomy" id="91930"/>
    <lineage>
        <taxon>Eukaryota</taxon>
        <taxon>Fungi</taxon>
        <taxon>Dikarya</taxon>
        <taxon>Ascomycota</taxon>
        <taxon>Pezizomycotina</taxon>
        <taxon>Sordariomycetes</taxon>
        <taxon>Sordariomycetidae</taxon>
        <taxon>Coniochaetales</taxon>
        <taxon>Coniochaetaceae</taxon>
        <taxon>Coniochaeta</taxon>
    </lineage>
</organism>
<dbReference type="InterPro" id="IPR032466">
    <property type="entry name" value="Metal_Hydrolase"/>
</dbReference>
<dbReference type="EMBL" id="JANBVN010000031">
    <property type="protein sequence ID" value="KAJ9160790.1"/>
    <property type="molecule type" value="Genomic_DNA"/>
</dbReference>
<dbReference type="CDD" id="cd01309">
    <property type="entry name" value="Met_dep_hydrolase_C"/>
    <property type="match status" value="1"/>
</dbReference>
<dbReference type="AlphaFoldDB" id="A0AA38VYP7"/>
<reference evidence="4" key="1">
    <citation type="submission" date="2022-07" db="EMBL/GenBank/DDBJ databases">
        <title>Fungi with potential for degradation of polypropylene.</title>
        <authorList>
            <person name="Gostincar C."/>
        </authorList>
    </citation>
    <scope>NUCLEOTIDE SEQUENCE</scope>
    <source>
        <strain evidence="4">EXF-13287</strain>
    </source>
</reference>
<feature type="transmembrane region" description="Helical" evidence="2">
    <location>
        <begin position="47"/>
        <end position="64"/>
    </location>
</feature>
<accession>A0AA38VYP7</accession>
<dbReference type="Pfam" id="PF07969">
    <property type="entry name" value="Amidohydro_3"/>
    <property type="match status" value="1"/>
</dbReference>
<dbReference type="InterPro" id="IPR013108">
    <property type="entry name" value="Amidohydro_3"/>
</dbReference>
<dbReference type="SUPFAM" id="SSF51338">
    <property type="entry name" value="Composite domain of metallo-dependent hydrolases"/>
    <property type="match status" value="1"/>
</dbReference>
<dbReference type="Proteomes" id="UP001174691">
    <property type="component" value="Unassembled WGS sequence"/>
</dbReference>
<gene>
    <name evidence="4" type="ORF">NKR19_g2927</name>
</gene>
<dbReference type="PANTHER" id="PTHR11113:SF14">
    <property type="entry name" value="N-ACETYLGLUCOSAMINE-6-PHOSPHATE DEACETYLASE"/>
    <property type="match status" value="1"/>
</dbReference>
<evidence type="ECO:0000256" key="1">
    <source>
        <dbReference type="ARBA" id="ARBA00022801"/>
    </source>
</evidence>
<keyword evidence="1" id="KW-0378">Hydrolase</keyword>
<sequence length="974" mass="104353">MDCAQEKGELPPQYSAVAAPAAPVAPALAPHRVRPAWHRRGFRRSRGLRFIGLAILLFIGYAQWRQLPASSSSGEVTTYGLSVKRLQEDLATCAKLQSKPVDPAGLGREKNARYIDGHKPTLIKNATVWIGEPAEGTSAEDAKAGKGWSWIKADVYLEHGLIKRVEKDISVKSVSKDTLVYDANGRPLTTGIIDMHSHAGVFSLPSLWGNQDTNEMSSDITPYVRSIDAIQPGDHQIQVIKSGGVTTSLILPGSGNNMGGEAYVVKLAVGKEDGRNDTSAAAMLADPDRTWRYMKMACGENAKRVYGKVGEHGPISRMGESWEFRHAFEQASKLVGEQDDWCRAASTLGVDRVTTYLPQELRWESLGALLRGQVHLNTHCYTIPDLEAFVDHTNEFKFKVRAFHHAHQTYLVPEILKRAYGGDPPASAIFATTMWYKTESYIGSEYAGKKLWDEGLTPIYVSDNPVINAQHVVFEAAKGYRFGLPYHAAMQSVTTAPAERLGLGQRLGKVKPGFDADIVVWDSDPLSVGAAPVQVWIDGTAQYEDPVELKKPAAEPMVPDSSLGHIVEEPSTENSAIYTGISKSFLSTGPQDLASEDKTYNLVILNGSIACIGTCESATQSATSQRIKTIPLNNGYLVPSFVAFGSTLGLNAIDAEKDTDNGASPTVFSRGLDGLALGTKKLRVAHRYGVTRAVSAPKFARGATHHGTSVGFLTGASTPLEQGAVFADDTAVHYTLDLSAKSGEAGTPSISAAVGALRRKLLDAVGSLDETIKDAYSEAAYLRKVVAGELPLAITVHSADTISAVLSVKRTVQAALAQGNHRSPTLRFLVVGGAESHLVAGELAAAGVGVVLAPLLSYRMTWDQRRALTGAPLTNGTAVDVLVAAGVKVAIGVEEDWRVYDLGLLAGIAYKNGGGRIGEREALGLVGRNLFDMLGLKEGEEGEREHFVVYEGSPFEIGSRVRAVGGGNGVVSVF</sequence>
<evidence type="ECO:0000313" key="4">
    <source>
        <dbReference type="EMBL" id="KAJ9160790.1"/>
    </source>
</evidence>
<keyword evidence="2" id="KW-0472">Membrane</keyword>
<dbReference type="GO" id="GO:0008448">
    <property type="term" value="F:N-acetylglucosamine-6-phosphate deacetylase activity"/>
    <property type="evidence" value="ECO:0007669"/>
    <property type="project" value="TreeGrafter"/>
</dbReference>
<keyword evidence="5" id="KW-1185">Reference proteome</keyword>
<protein>
    <submittedName>
        <fullName evidence="4">Amidohydrolase</fullName>
    </submittedName>
</protein>
<keyword evidence="2" id="KW-0812">Transmembrane</keyword>
<dbReference type="PANTHER" id="PTHR11113">
    <property type="entry name" value="N-ACETYLGLUCOSAMINE-6-PHOSPHATE DEACETYLASE"/>
    <property type="match status" value="1"/>
</dbReference>
<evidence type="ECO:0000256" key="2">
    <source>
        <dbReference type="SAM" id="Phobius"/>
    </source>
</evidence>
<dbReference type="SUPFAM" id="SSF51556">
    <property type="entry name" value="Metallo-dependent hydrolases"/>
    <property type="match status" value="1"/>
</dbReference>
<name>A0AA38VYP7_9PEZI</name>
<comment type="caution">
    <text evidence="4">The sequence shown here is derived from an EMBL/GenBank/DDBJ whole genome shotgun (WGS) entry which is preliminary data.</text>
</comment>
<evidence type="ECO:0000259" key="3">
    <source>
        <dbReference type="Pfam" id="PF07969"/>
    </source>
</evidence>
<keyword evidence="2" id="KW-1133">Transmembrane helix</keyword>
<dbReference type="InterPro" id="IPR011059">
    <property type="entry name" value="Metal-dep_hydrolase_composite"/>
</dbReference>
<evidence type="ECO:0000313" key="5">
    <source>
        <dbReference type="Proteomes" id="UP001174691"/>
    </source>
</evidence>